<organism evidence="1">
    <name type="scientific">Siphoviridae sp. ctGfF74</name>
    <dbReference type="NCBI Taxonomy" id="2826223"/>
    <lineage>
        <taxon>Viruses</taxon>
        <taxon>Duplodnaviria</taxon>
        <taxon>Heunggongvirae</taxon>
        <taxon>Uroviricota</taxon>
        <taxon>Caudoviricetes</taxon>
    </lineage>
</organism>
<dbReference type="InterPro" id="IPR036388">
    <property type="entry name" value="WH-like_DNA-bd_sf"/>
</dbReference>
<reference evidence="1" key="1">
    <citation type="journal article" date="2021" name="Proc. Natl. Acad. Sci. U.S.A.">
        <title>A Catalog of Tens of Thousands of Viruses from Human Metagenomes Reveals Hidden Associations with Chronic Diseases.</title>
        <authorList>
            <person name="Tisza M.J."/>
            <person name="Buck C.B."/>
        </authorList>
    </citation>
    <scope>NUCLEOTIDE SEQUENCE</scope>
    <source>
        <strain evidence="1">CtGfF74</strain>
    </source>
</reference>
<name>A0A8S5NL74_9CAUD</name>
<protein>
    <submittedName>
        <fullName evidence="1">Uncharacterized protein</fullName>
    </submittedName>
</protein>
<dbReference type="InterPro" id="IPR036390">
    <property type="entry name" value="WH_DNA-bd_sf"/>
</dbReference>
<proteinExistence type="predicted"/>
<dbReference type="SUPFAM" id="SSF46785">
    <property type="entry name" value="Winged helix' DNA-binding domain"/>
    <property type="match status" value="1"/>
</dbReference>
<dbReference type="Gene3D" id="1.10.10.10">
    <property type="entry name" value="Winged helix-like DNA-binding domain superfamily/Winged helix DNA-binding domain"/>
    <property type="match status" value="1"/>
</dbReference>
<dbReference type="EMBL" id="BK015188">
    <property type="protein sequence ID" value="DAD95034.1"/>
    <property type="molecule type" value="Genomic_DNA"/>
</dbReference>
<accession>A0A8S5NL74</accession>
<sequence length="85" mass="10213">MGKYNTERKHREGQEMYKAVYHFILKYYRKHHYMPSTRNIADGLDISMATARKHFNLLLDNGLLVSEDPTEQRVYRLSYSKVEEE</sequence>
<evidence type="ECO:0000313" key="1">
    <source>
        <dbReference type="EMBL" id="DAD95034.1"/>
    </source>
</evidence>